<evidence type="ECO:0000256" key="1">
    <source>
        <dbReference type="ARBA" id="ARBA00010171"/>
    </source>
</evidence>
<evidence type="ECO:0000256" key="2">
    <source>
        <dbReference type="ARBA" id="ARBA00018687"/>
    </source>
</evidence>
<keyword evidence="3 4" id="KW-0175">Coiled coil</keyword>
<feature type="domain" description="Rad50/SbcC-type AAA" evidence="5">
    <location>
        <begin position="15"/>
        <end position="219"/>
    </location>
</feature>
<dbReference type="AlphaFoldDB" id="A0A1B6CXH7"/>
<evidence type="ECO:0000313" key="6">
    <source>
        <dbReference type="EMBL" id="JAS18164.1"/>
    </source>
</evidence>
<feature type="coiled-coil region" evidence="4">
    <location>
        <begin position="354"/>
        <end position="388"/>
    </location>
</feature>
<feature type="coiled-coil region" evidence="4">
    <location>
        <begin position="611"/>
        <end position="680"/>
    </location>
</feature>
<evidence type="ECO:0000256" key="4">
    <source>
        <dbReference type="SAM" id="Coils"/>
    </source>
</evidence>
<comment type="similarity">
    <text evidence="1">Belongs to the SMC family. SMC5 subfamily.</text>
</comment>
<evidence type="ECO:0000259" key="5">
    <source>
        <dbReference type="Pfam" id="PF13476"/>
    </source>
</evidence>
<name>A0A1B6CXH7_9HEMI</name>
<accession>A0A1B6CXH7</accession>
<dbReference type="GO" id="GO:0005634">
    <property type="term" value="C:nucleus"/>
    <property type="evidence" value="ECO:0007669"/>
    <property type="project" value="TreeGrafter"/>
</dbReference>
<gene>
    <name evidence="6" type="ORF">g.14707</name>
</gene>
<protein>
    <recommendedName>
        <fullName evidence="2">Structural maintenance of chromosomes protein 5</fullName>
    </recommendedName>
</protein>
<dbReference type="EMBL" id="GEDC01019134">
    <property type="protein sequence ID" value="JAS18164.1"/>
    <property type="molecule type" value="Transcribed_RNA"/>
</dbReference>
<dbReference type="InterPro" id="IPR027417">
    <property type="entry name" value="P-loop_NTPase"/>
</dbReference>
<organism evidence="6">
    <name type="scientific">Clastoptera arizonana</name>
    <name type="common">Arizona spittle bug</name>
    <dbReference type="NCBI Taxonomy" id="38151"/>
    <lineage>
        <taxon>Eukaryota</taxon>
        <taxon>Metazoa</taxon>
        <taxon>Ecdysozoa</taxon>
        <taxon>Arthropoda</taxon>
        <taxon>Hexapoda</taxon>
        <taxon>Insecta</taxon>
        <taxon>Pterygota</taxon>
        <taxon>Neoptera</taxon>
        <taxon>Paraneoptera</taxon>
        <taxon>Hemiptera</taxon>
        <taxon>Auchenorrhyncha</taxon>
        <taxon>Cercopoidea</taxon>
        <taxon>Clastopteridae</taxon>
        <taxon>Clastoptera</taxon>
    </lineage>
</organism>
<dbReference type="PANTHER" id="PTHR45916:SF1">
    <property type="entry name" value="STRUCTURAL MAINTENANCE OF CHROMOSOMES PROTEIN 5"/>
    <property type="match status" value="1"/>
</dbReference>
<dbReference type="GO" id="GO:0016887">
    <property type="term" value="F:ATP hydrolysis activity"/>
    <property type="evidence" value="ECO:0007669"/>
    <property type="project" value="InterPro"/>
</dbReference>
<dbReference type="GO" id="GO:0003697">
    <property type="term" value="F:single-stranded DNA binding"/>
    <property type="evidence" value="ECO:0007669"/>
    <property type="project" value="TreeGrafter"/>
</dbReference>
<feature type="non-terminal residue" evidence="6">
    <location>
        <position position="690"/>
    </location>
</feature>
<reference evidence="6" key="1">
    <citation type="submission" date="2015-12" db="EMBL/GenBank/DDBJ databases">
        <title>De novo transcriptome assembly of four potential Pierce s Disease insect vectors from Arizona vineyards.</title>
        <authorList>
            <person name="Tassone E.E."/>
        </authorList>
    </citation>
    <scope>NUCLEOTIDE SEQUENCE</scope>
</reference>
<dbReference type="Pfam" id="PF13476">
    <property type="entry name" value="AAA_23"/>
    <property type="match status" value="1"/>
</dbReference>
<dbReference type="PANTHER" id="PTHR45916">
    <property type="entry name" value="STRUCTURAL MAINTENANCE OF CHROMOSOMES PROTEIN 5"/>
    <property type="match status" value="1"/>
</dbReference>
<sequence length="690" mass="80299">MEVDRKYNREGMIIKLELTDFMGHSSFEIMPQPFLNILCAPNGTGKSTVVCAIVLGLGGKPKTLGKTAELNDYISNGKDTAKIKIELSSFKDHNYIVEREISKTKKSVWHLNGKIISLKELDGLMKSLNIQVNNLCQFLPQDKVQDFSKMNPQQLLENTIRTVGSLHLIDLHMKLVRMREKENKESEIEISKNKDLDRESAILMRVESEAKVMKEKIESIKGLKILCQKKAWILYEECHYDFKKLEEERDDLLSKKCKMVDDMEPIENEISKWRTKYRSFEKNMHTLLDVVRILPFKMVNLTNRKSEHEESLYQIKRNYEEGKKKILDIKNKIKEIKWTISHYENLTLGSTEAQNKLEEEAKALQQSIHQQNTEIESLEEQRTNYFCQVRATENSLNRMGMMMDEIKNLDVKKLHNFMRLFPDAYNLMEWLKSNNTEFRGNIYGPIMMKITVDPQYAKFVEHLIPHRDLQAFVCEYNDDVTALLKIGRDEMKLKINAVSAESIADFDCTPKTSIDVLRKLHFKLYVADTIQGPTPVLNYLCHTYNLHNIPIGPDAALERLEGVNGNLVNSFFVGDSFHSRKFSKYSGAQLTRIVHVQEAKLFQHSIDTKQLNDLNREIKSATNLLESNKKALENITKIIETAEQKRENLKNDKRSIYSQMHTIKTNKSKLSMKYEELRREENCKLLQDPD</sequence>
<proteinExistence type="inferred from homology"/>
<dbReference type="InterPro" id="IPR038729">
    <property type="entry name" value="Rad50/SbcC_AAA"/>
</dbReference>
<evidence type="ECO:0000256" key="3">
    <source>
        <dbReference type="ARBA" id="ARBA00023054"/>
    </source>
</evidence>
<dbReference type="Gene3D" id="3.40.50.300">
    <property type="entry name" value="P-loop containing nucleotide triphosphate hydrolases"/>
    <property type="match status" value="1"/>
</dbReference>
<dbReference type="GO" id="GO:0000724">
    <property type="term" value="P:double-strand break repair via homologous recombination"/>
    <property type="evidence" value="ECO:0007669"/>
    <property type="project" value="TreeGrafter"/>
</dbReference>
<dbReference type="GO" id="GO:0030915">
    <property type="term" value="C:Smc5-Smc6 complex"/>
    <property type="evidence" value="ECO:0007669"/>
    <property type="project" value="TreeGrafter"/>
</dbReference>
<dbReference type="SUPFAM" id="SSF52540">
    <property type="entry name" value="P-loop containing nucleoside triphosphate hydrolases"/>
    <property type="match status" value="1"/>
</dbReference>